<protein>
    <recommendedName>
        <fullName evidence="3">Aminotransferase-like plant mobile domain-containing protein</fullName>
    </recommendedName>
</protein>
<keyword evidence="2" id="KW-1185">Reference proteome</keyword>
<organism evidence="1 2">
    <name type="scientific">Platanthera zijinensis</name>
    <dbReference type="NCBI Taxonomy" id="2320716"/>
    <lineage>
        <taxon>Eukaryota</taxon>
        <taxon>Viridiplantae</taxon>
        <taxon>Streptophyta</taxon>
        <taxon>Embryophyta</taxon>
        <taxon>Tracheophyta</taxon>
        <taxon>Spermatophyta</taxon>
        <taxon>Magnoliopsida</taxon>
        <taxon>Liliopsida</taxon>
        <taxon>Asparagales</taxon>
        <taxon>Orchidaceae</taxon>
        <taxon>Orchidoideae</taxon>
        <taxon>Orchideae</taxon>
        <taxon>Orchidinae</taxon>
        <taxon>Platanthera</taxon>
    </lineage>
</organism>
<comment type="caution">
    <text evidence="1">The sequence shown here is derived from an EMBL/GenBank/DDBJ whole genome shotgun (WGS) entry which is preliminary data.</text>
</comment>
<gene>
    <name evidence="1" type="ORF">KSP39_PZI016398</name>
</gene>
<sequence length="294" mass="33204">MAELKQDGLIGPRHQTLLQLTPFHYILQLPHLELNHSLLQELLVQYDNFDSSFTIAGHRLKFKSDDVALIFGLPNHGKPVKLKAIKNKDFFHRVFEKGAVSRFEIVYQLRRHGMDQSDHSVEAFVVLLLGLFISTVLAPSSNASIPASLWSYVDQLDHICDYDWGQLVYRELIDEIGRAKCHIAGEDADDEPSDSTYGGCFLALQLWICEIAGLGKNKKEDCSPRILGWGRNSMYGILEQFRNLQPSDIRPPLSPRDSERHLLDNTILPSDPQPGLPSSTTFQPSNLKNSVMLI</sequence>
<proteinExistence type="predicted"/>
<evidence type="ECO:0000313" key="1">
    <source>
        <dbReference type="EMBL" id="KAK8930654.1"/>
    </source>
</evidence>
<name>A0AAP0G0E4_9ASPA</name>
<evidence type="ECO:0008006" key="3">
    <source>
        <dbReference type="Google" id="ProtNLM"/>
    </source>
</evidence>
<dbReference type="Proteomes" id="UP001418222">
    <property type="component" value="Unassembled WGS sequence"/>
</dbReference>
<dbReference type="PANTHER" id="PTHR34835">
    <property type="entry name" value="OS07G0283600 PROTEIN-RELATED"/>
    <property type="match status" value="1"/>
</dbReference>
<reference evidence="1 2" key="1">
    <citation type="journal article" date="2022" name="Nat. Plants">
        <title>Genomes of leafy and leafless Platanthera orchids illuminate the evolution of mycoheterotrophy.</title>
        <authorList>
            <person name="Li M.H."/>
            <person name="Liu K.W."/>
            <person name="Li Z."/>
            <person name="Lu H.C."/>
            <person name="Ye Q.L."/>
            <person name="Zhang D."/>
            <person name="Wang J.Y."/>
            <person name="Li Y.F."/>
            <person name="Zhong Z.M."/>
            <person name="Liu X."/>
            <person name="Yu X."/>
            <person name="Liu D.K."/>
            <person name="Tu X.D."/>
            <person name="Liu B."/>
            <person name="Hao Y."/>
            <person name="Liao X.Y."/>
            <person name="Jiang Y.T."/>
            <person name="Sun W.H."/>
            <person name="Chen J."/>
            <person name="Chen Y.Q."/>
            <person name="Ai Y."/>
            <person name="Zhai J.W."/>
            <person name="Wu S.S."/>
            <person name="Zhou Z."/>
            <person name="Hsiao Y.Y."/>
            <person name="Wu W.L."/>
            <person name="Chen Y.Y."/>
            <person name="Lin Y.F."/>
            <person name="Hsu J.L."/>
            <person name="Li C.Y."/>
            <person name="Wang Z.W."/>
            <person name="Zhao X."/>
            <person name="Zhong W.Y."/>
            <person name="Ma X.K."/>
            <person name="Ma L."/>
            <person name="Huang J."/>
            <person name="Chen G.Z."/>
            <person name="Huang M.Z."/>
            <person name="Huang L."/>
            <person name="Peng D.H."/>
            <person name="Luo Y.B."/>
            <person name="Zou S.Q."/>
            <person name="Chen S.P."/>
            <person name="Lan S."/>
            <person name="Tsai W.C."/>
            <person name="Van de Peer Y."/>
            <person name="Liu Z.J."/>
        </authorList>
    </citation>
    <scope>NUCLEOTIDE SEQUENCE [LARGE SCALE GENOMIC DNA]</scope>
    <source>
        <strain evidence="1">Lor287</strain>
    </source>
</reference>
<dbReference type="EMBL" id="JBBWWQ010000014">
    <property type="protein sequence ID" value="KAK8930654.1"/>
    <property type="molecule type" value="Genomic_DNA"/>
</dbReference>
<dbReference type="AlphaFoldDB" id="A0AAP0G0E4"/>
<accession>A0AAP0G0E4</accession>
<evidence type="ECO:0000313" key="2">
    <source>
        <dbReference type="Proteomes" id="UP001418222"/>
    </source>
</evidence>